<dbReference type="Proteomes" id="UP000566995">
    <property type="component" value="Unassembled WGS sequence"/>
</dbReference>
<dbReference type="Pfam" id="PF00577">
    <property type="entry name" value="Usher"/>
    <property type="match status" value="1"/>
</dbReference>
<evidence type="ECO:0000256" key="4">
    <source>
        <dbReference type="ARBA" id="ARBA00022452"/>
    </source>
</evidence>
<evidence type="ECO:0000259" key="11">
    <source>
        <dbReference type="Pfam" id="PF13953"/>
    </source>
</evidence>
<dbReference type="Gene3D" id="2.60.40.2610">
    <property type="entry name" value="Outer membrane usher protein FimD, plug domain"/>
    <property type="match status" value="1"/>
</dbReference>
<dbReference type="InterPro" id="IPR037224">
    <property type="entry name" value="PapC_N_sf"/>
</dbReference>
<evidence type="ECO:0000256" key="8">
    <source>
        <dbReference type="ARBA" id="ARBA00023136"/>
    </source>
</evidence>
<evidence type="ECO:0000313" key="14">
    <source>
        <dbReference type="Proteomes" id="UP000566995"/>
    </source>
</evidence>
<keyword evidence="9" id="KW-0998">Cell outer membrane</keyword>
<dbReference type="SUPFAM" id="SSF141729">
    <property type="entry name" value="FimD N-terminal domain-like"/>
    <property type="match status" value="1"/>
</dbReference>
<dbReference type="GO" id="GO:0015473">
    <property type="term" value="F:fimbrial usher porin activity"/>
    <property type="evidence" value="ECO:0007669"/>
    <property type="project" value="InterPro"/>
</dbReference>
<dbReference type="InterPro" id="IPR025949">
    <property type="entry name" value="PapC-like_C"/>
</dbReference>
<dbReference type="InterPro" id="IPR043142">
    <property type="entry name" value="PapC-like_C_sf"/>
</dbReference>
<dbReference type="Gene3D" id="2.60.40.2070">
    <property type="match status" value="1"/>
</dbReference>
<feature type="chain" id="PRO_5031479961" evidence="10">
    <location>
        <begin position="25"/>
        <end position="827"/>
    </location>
</feature>
<dbReference type="InterPro" id="IPR042186">
    <property type="entry name" value="FimD_plug_dom"/>
</dbReference>
<accession>A0A7W7KJP2</accession>
<evidence type="ECO:0000256" key="2">
    <source>
        <dbReference type="ARBA" id="ARBA00008064"/>
    </source>
</evidence>
<dbReference type="InterPro" id="IPR000015">
    <property type="entry name" value="Fimb_usher"/>
</dbReference>
<comment type="subcellular location">
    <subcellularLocation>
        <location evidence="1">Cell outer membrane</location>
        <topology evidence="1">Multi-pass membrane protein</topology>
    </subcellularLocation>
</comment>
<keyword evidence="5" id="KW-1029">Fimbrium biogenesis</keyword>
<keyword evidence="8" id="KW-0472">Membrane</keyword>
<evidence type="ECO:0000256" key="3">
    <source>
        <dbReference type="ARBA" id="ARBA00022448"/>
    </source>
</evidence>
<protein>
    <submittedName>
        <fullName evidence="13">Outer membrane usher protein</fullName>
    </submittedName>
</protein>
<evidence type="ECO:0000256" key="6">
    <source>
        <dbReference type="ARBA" id="ARBA00022692"/>
    </source>
</evidence>
<keyword evidence="6" id="KW-0812">Transmembrane</keyword>
<dbReference type="GO" id="GO:0009297">
    <property type="term" value="P:pilus assembly"/>
    <property type="evidence" value="ECO:0007669"/>
    <property type="project" value="InterPro"/>
</dbReference>
<gene>
    <name evidence="13" type="ORF">HNP46_002936</name>
</gene>
<evidence type="ECO:0000259" key="12">
    <source>
        <dbReference type="Pfam" id="PF13954"/>
    </source>
</evidence>
<feature type="domain" description="PapC N-terminal" evidence="12">
    <location>
        <begin position="25"/>
        <end position="173"/>
    </location>
</feature>
<evidence type="ECO:0000256" key="7">
    <source>
        <dbReference type="ARBA" id="ARBA00022729"/>
    </source>
</evidence>
<evidence type="ECO:0000256" key="1">
    <source>
        <dbReference type="ARBA" id="ARBA00004571"/>
    </source>
</evidence>
<dbReference type="PANTHER" id="PTHR30451">
    <property type="entry name" value="OUTER MEMBRANE USHER PROTEIN"/>
    <property type="match status" value="1"/>
</dbReference>
<name>A0A7W7KJP2_PSENT</name>
<dbReference type="Gene3D" id="2.60.40.3110">
    <property type="match status" value="1"/>
</dbReference>
<organism evidence="13 14">
    <name type="scientific">Pseudomonas nitroreducens</name>
    <dbReference type="NCBI Taxonomy" id="46680"/>
    <lineage>
        <taxon>Bacteria</taxon>
        <taxon>Pseudomonadati</taxon>
        <taxon>Pseudomonadota</taxon>
        <taxon>Gammaproteobacteria</taxon>
        <taxon>Pseudomonadales</taxon>
        <taxon>Pseudomonadaceae</taxon>
        <taxon>Pseudomonas</taxon>
    </lineage>
</organism>
<comment type="similarity">
    <text evidence="2">Belongs to the fimbrial export usher family.</text>
</comment>
<proteinExistence type="inferred from homology"/>
<dbReference type="Gene3D" id="3.10.20.410">
    <property type="match status" value="1"/>
</dbReference>
<comment type="caution">
    <text evidence="13">The sequence shown here is derived from an EMBL/GenBank/DDBJ whole genome shotgun (WGS) entry which is preliminary data.</text>
</comment>
<dbReference type="AlphaFoldDB" id="A0A7W7KJP2"/>
<dbReference type="FunFam" id="2.60.40.3110:FF:000001">
    <property type="entry name" value="Putative fimbrial outer membrane usher"/>
    <property type="match status" value="1"/>
</dbReference>
<feature type="signal peptide" evidence="10">
    <location>
        <begin position="1"/>
        <end position="24"/>
    </location>
</feature>
<dbReference type="InterPro" id="IPR025885">
    <property type="entry name" value="PapC_N"/>
</dbReference>
<keyword evidence="4" id="KW-1134">Transmembrane beta strand</keyword>
<evidence type="ECO:0000256" key="10">
    <source>
        <dbReference type="SAM" id="SignalP"/>
    </source>
</evidence>
<dbReference type="Pfam" id="PF13954">
    <property type="entry name" value="PapC_N"/>
    <property type="match status" value="1"/>
</dbReference>
<feature type="domain" description="PapC-like C-terminal" evidence="11">
    <location>
        <begin position="743"/>
        <end position="803"/>
    </location>
</feature>
<reference evidence="13 14" key="1">
    <citation type="submission" date="2020-08" db="EMBL/GenBank/DDBJ databases">
        <title>Functional genomics of gut bacteria from endangered species of beetles.</title>
        <authorList>
            <person name="Carlos-Shanley C."/>
        </authorList>
    </citation>
    <scope>NUCLEOTIDE SEQUENCE [LARGE SCALE GENOMIC DNA]</scope>
    <source>
        <strain evidence="13 14">S00179</strain>
    </source>
</reference>
<dbReference type="EMBL" id="JACHLI010000010">
    <property type="protein sequence ID" value="MBB4864072.1"/>
    <property type="molecule type" value="Genomic_DNA"/>
</dbReference>
<dbReference type="GO" id="GO:0009279">
    <property type="term" value="C:cell outer membrane"/>
    <property type="evidence" value="ECO:0007669"/>
    <property type="project" value="UniProtKB-SubCell"/>
</dbReference>
<keyword evidence="3" id="KW-0813">Transport</keyword>
<keyword evidence="7 10" id="KW-0732">Signal</keyword>
<dbReference type="PANTHER" id="PTHR30451:SF21">
    <property type="entry name" value="FIMBRIAL USHER DOMAIN-CONTAINING PROTEIN YDET-RELATED"/>
    <property type="match status" value="1"/>
</dbReference>
<evidence type="ECO:0000256" key="5">
    <source>
        <dbReference type="ARBA" id="ARBA00022558"/>
    </source>
</evidence>
<dbReference type="Pfam" id="PF13953">
    <property type="entry name" value="PapC_C"/>
    <property type="match status" value="1"/>
</dbReference>
<evidence type="ECO:0000313" key="13">
    <source>
        <dbReference type="EMBL" id="MBB4864072.1"/>
    </source>
</evidence>
<evidence type="ECO:0000256" key="9">
    <source>
        <dbReference type="ARBA" id="ARBA00023237"/>
    </source>
</evidence>
<sequence>MNSPARLSCLAAASLLGSSDLAAAQFNPMFLQDKGSAVDLRYFEQNNGVVPGTYSVDLYLNQRLDRRQEISFRTDSEAEHADAQPLLPLGLLREMGVNIERLVHEGIVAPDSADDEPVYLLRIEGAAVQYDANKLALFVDVPQAYIQRRSRGYVDPSLWDEGITAAFTNYQANFNRNSGDGYSSDYGYLGLRNGLNFGLWRLRNDSSISQGTGMTRSFSSNRTYLERDVSSLKGRFALGQLFSNGDIFDSSRFKGVQLSSDLGMLPDNEVGYAPVVRGIAETHATVEVRQNGYVIYSTTVSPGAFEIHDIYPSGSNGDMEITIIESDGRERKYTQAYSYLPVMTRRGNFQYSLSAGQYDSDGAPSPNLLQATAVYGTTDNLTTYGGVLSAERYNALNLGVGVNSALGGMSVDVTNSRSNAGHGRSNSGQSVRFLYSKTLNATDTTFTMAGYRYSTSGYRTLAEHIDELDYQDRDGYAGGRPKNRLDLNVNQTLGNGSVFLSAGETDYWNRGGSMRRLQMGYSGTYRDVSYSVSASHTQDAGRSGGSDNQLAVSFSVPFGSRARSHRLYSSATKSNRGDTDLQAGVSGYLDDAGALAYSAQAGRYGHEQSGSVGLSWDAPSSKLAGNYSKSGDSRHIDLTAAGVVVAHSDGVTFGQPVGETFALVEVPGVKNVGLENATARTDSAGYTIEGYVQPYRYNWMNLDTQTLGSDVEVSDTSQQVVPRRGAVVKARFAAASGRRVQFVLRLADGATLPFGAQLLDEKDNLLAVVDNQSRALVFGIPQQGWLKVRWAAGGCSVPYKLPEPDATLVYDEVKAICGVQPQPAPKS</sequence>